<dbReference type="Proteomes" id="UP000289738">
    <property type="component" value="Chromosome B01"/>
</dbReference>
<organism evidence="2 3">
    <name type="scientific">Arachis hypogaea</name>
    <name type="common">Peanut</name>
    <dbReference type="NCBI Taxonomy" id="3818"/>
    <lineage>
        <taxon>Eukaryota</taxon>
        <taxon>Viridiplantae</taxon>
        <taxon>Streptophyta</taxon>
        <taxon>Embryophyta</taxon>
        <taxon>Tracheophyta</taxon>
        <taxon>Spermatophyta</taxon>
        <taxon>Magnoliopsida</taxon>
        <taxon>eudicotyledons</taxon>
        <taxon>Gunneridae</taxon>
        <taxon>Pentapetalae</taxon>
        <taxon>rosids</taxon>
        <taxon>fabids</taxon>
        <taxon>Fabales</taxon>
        <taxon>Fabaceae</taxon>
        <taxon>Papilionoideae</taxon>
        <taxon>50 kb inversion clade</taxon>
        <taxon>dalbergioids sensu lato</taxon>
        <taxon>Dalbergieae</taxon>
        <taxon>Pterocarpus clade</taxon>
        <taxon>Arachis</taxon>
    </lineage>
</organism>
<sequence length="123" mass="14258">MIGTESHVTRSSNRSSSTKNWTRSMTRSRHGRVPEYCGCGCRPVLRWSAIETHPNKFFFGCPNYNMSEEGYLQTSEKKWCDLFVWADCVQEELTKKVVLGDDDGEIKMNFARRFGKMDANFEI</sequence>
<comment type="caution">
    <text evidence="2">The sequence shown here is derived from an EMBL/GenBank/DDBJ whole genome shotgun (WGS) entry which is preliminary data.</text>
</comment>
<feature type="region of interest" description="Disordered" evidence="1">
    <location>
        <begin position="1"/>
        <end position="32"/>
    </location>
</feature>
<name>A0A445AYX5_ARAHY</name>
<gene>
    <name evidence="2" type="ORF">Ahy_B01g056443</name>
</gene>
<reference evidence="2 3" key="1">
    <citation type="submission" date="2019-01" db="EMBL/GenBank/DDBJ databases">
        <title>Sequencing of cultivated peanut Arachis hypogaea provides insights into genome evolution and oil improvement.</title>
        <authorList>
            <person name="Chen X."/>
        </authorList>
    </citation>
    <scope>NUCLEOTIDE SEQUENCE [LARGE SCALE GENOMIC DNA]</scope>
    <source>
        <strain evidence="3">cv. Fuhuasheng</strain>
        <tissue evidence="2">Leaves</tissue>
    </source>
</reference>
<protein>
    <recommendedName>
        <fullName evidence="4">Zinc finger GRF-type domain-containing protein</fullName>
    </recommendedName>
</protein>
<evidence type="ECO:0000313" key="2">
    <source>
        <dbReference type="EMBL" id="RYR31611.1"/>
    </source>
</evidence>
<dbReference type="EMBL" id="SDMP01000011">
    <property type="protein sequence ID" value="RYR31611.1"/>
    <property type="molecule type" value="Genomic_DNA"/>
</dbReference>
<dbReference type="AlphaFoldDB" id="A0A445AYX5"/>
<evidence type="ECO:0008006" key="4">
    <source>
        <dbReference type="Google" id="ProtNLM"/>
    </source>
</evidence>
<evidence type="ECO:0000256" key="1">
    <source>
        <dbReference type="SAM" id="MobiDB-lite"/>
    </source>
</evidence>
<proteinExistence type="predicted"/>
<accession>A0A445AYX5</accession>
<evidence type="ECO:0000313" key="3">
    <source>
        <dbReference type="Proteomes" id="UP000289738"/>
    </source>
</evidence>
<feature type="compositionally biased region" description="Low complexity" evidence="1">
    <location>
        <begin position="9"/>
        <end position="24"/>
    </location>
</feature>
<keyword evidence="3" id="KW-1185">Reference proteome</keyword>